<keyword evidence="2" id="KW-0732">Signal</keyword>
<dbReference type="AlphaFoldDB" id="Q23950"/>
<dbReference type="EMBL" id="U29459">
    <property type="protein sequence ID" value="AAC47031.1"/>
    <property type="molecule type" value="mRNA"/>
</dbReference>
<dbReference type="Pfam" id="PF05535">
    <property type="entry name" value="Chromadorea_ALT"/>
    <property type="match status" value="1"/>
</dbReference>
<feature type="region of interest" description="Disordered" evidence="1">
    <location>
        <begin position="20"/>
        <end position="71"/>
    </location>
</feature>
<proteinExistence type="evidence at transcript level"/>
<evidence type="ECO:0000256" key="1">
    <source>
        <dbReference type="SAM" id="MobiDB-lite"/>
    </source>
</evidence>
<feature type="compositionally biased region" description="Basic and acidic residues" evidence="1">
    <location>
        <begin position="43"/>
        <end position="71"/>
    </location>
</feature>
<evidence type="ECO:0000256" key="2">
    <source>
        <dbReference type="SAM" id="SignalP"/>
    </source>
</evidence>
<feature type="compositionally biased region" description="Acidic residues" evidence="1">
    <location>
        <begin position="23"/>
        <end position="42"/>
    </location>
</feature>
<protein>
    <submittedName>
        <fullName evidence="3">Larval 20/22 kDa protein</fullName>
    </submittedName>
</protein>
<dbReference type="InterPro" id="IPR008451">
    <property type="entry name" value="Chromadorea_ALT"/>
</dbReference>
<name>Q23950_DIRIM</name>
<accession>Q23950</accession>
<feature type="signal peptide" evidence="2">
    <location>
        <begin position="1"/>
        <end position="23"/>
    </location>
</feature>
<sequence>MNKLFIVLGLALLFVALPSASESQEETVSFEESDEDYEDDSEDQTKEEEHSKEEDRSEEHDDHSAEDDKFVTKGKFVESDGKMKHCKTHEACYDQREPQSWCILKPHQSWTQRGCFCESKKHACVIERKSGDKLEYSYCSPRKNWQCSYD</sequence>
<organism evidence="3">
    <name type="scientific">Dirofilaria immitis</name>
    <name type="common">Canine heartworm</name>
    <dbReference type="NCBI Taxonomy" id="6287"/>
    <lineage>
        <taxon>Eukaryota</taxon>
        <taxon>Metazoa</taxon>
        <taxon>Ecdysozoa</taxon>
        <taxon>Nematoda</taxon>
        <taxon>Chromadorea</taxon>
        <taxon>Rhabditida</taxon>
        <taxon>Spirurina</taxon>
        <taxon>Spiruromorpha</taxon>
        <taxon>Filarioidea</taxon>
        <taxon>Onchocercidae</taxon>
        <taxon>Dirofilaria</taxon>
    </lineage>
</organism>
<reference evidence="3" key="1">
    <citation type="journal article" date="1996" name="Mol. Biochem. Parasitol.">
        <title>Molecular cloning of a developmentally regulated protein isolated from excretory-secretory products of larval Dirofilaria immitis.</title>
        <authorList>
            <person name="Frank G.R."/>
            <person name="Tripp C.A."/>
            <person name="Grieve R.B."/>
        </authorList>
    </citation>
    <scope>NUCLEOTIDE SEQUENCE</scope>
</reference>
<feature type="chain" id="PRO_5004201668" evidence="2">
    <location>
        <begin position="24"/>
        <end position="150"/>
    </location>
</feature>
<evidence type="ECO:0000313" key="3">
    <source>
        <dbReference type="EMBL" id="AAC47031.1"/>
    </source>
</evidence>